<evidence type="ECO:0000313" key="12">
    <source>
        <dbReference type="Proteomes" id="UP000011083"/>
    </source>
</evidence>
<evidence type="ECO:0000256" key="6">
    <source>
        <dbReference type="ARBA" id="ARBA00022917"/>
    </source>
</evidence>
<dbReference type="Proteomes" id="UP000011083">
    <property type="component" value="Unassembled WGS sequence"/>
</dbReference>
<evidence type="ECO:0000256" key="2">
    <source>
        <dbReference type="ARBA" id="ARBA00011986"/>
    </source>
</evidence>
<accession>L8H4Y2</accession>
<dbReference type="InterPro" id="IPR000795">
    <property type="entry name" value="T_Tr_GTP-bd_dom"/>
</dbReference>
<dbReference type="Pfam" id="PF00009">
    <property type="entry name" value="GTP_EFTU"/>
    <property type="match status" value="1"/>
</dbReference>
<dbReference type="EC" id="3.6.5.3" evidence="2"/>
<dbReference type="GO" id="GO:0003743">
    <property type="term" value="F:translation initiation factor activity"/>
    <property type="evidence" value="ECO:0007669"/>
    <property type="project" value="UniProtKB-KW"/>
</dbReference>
<dbReference type="Pfam" id="PF09173">
    <property type="entry name" value="eIF2_C"/>
    <property type="match status" value="1"/>
</dbReference>
<reference evidence="11 12" key="1">
    <citation type="journal article" date="2013" name="Genome Biol.">
        <title>Genome of Acanthamoeba castellanii highlights extensive lateral gene transfer and early evolution of tyrosine kinase signaling.</title>
        <authorList>
            <person name="Clarke M."/>
            <person name="Lohan A.J."/>
            <person name="Liu B."/>
            <person name="Lagkouvardos I."/>
            <person name="Roy S."/>
            <person name="Zafar N."/>
            <person name="Bertelli C."/>
            <person name="Schilde C."/>
            <person name="Kianianmomeni A."/>
            <person name="Burglin T.R."/>
            <person name="Frech C."/>
            <person name="Turcotte B."/>
            <person name="Kopec K.O."/>
            <person name="Synnott J.M."/>
            <person name="Choo C."/>
            <person name="Paponov I."/>
            <person name="Finkler A."/>
            <person name="Soon Heng Tan C."/>
            <person name="Hutchins A.P."/>
            <person name="Weinmeier T."/>
            <person name="Rattei T."/>
            <person name="Chu J.S."/>
            <person name="Gimenez G."/>
            <person name="Irimia M."/>
            <person name="Rigden D.J."/>
            <person name="Fitzpatrick D.A."/>
            <person name="Lorenzo-Morales J."/>
            <person name="Bateman A."/>
            <person name="Chiu C.H."/>
            <person name="Tang P."/>
            <person name="Hegemann P."/>
            <person name="Fromm H."/>
            <person name="Raoult D."/>
            <person name="Greub G."/>
            <person name="Miranda-Saavedra D."/>
            <person name="Chen N."/>
            <person name="Nash P."/>
            <person name="Ginger M.L."/>
            <person name="Horn M."/>
            <person name="Schaap P."/>
            <person name="Caler L."/>
            <person name="Loftus B."/>
        </authorList>
    </citation>
    <scope>NUCLEOTIDE SEQUENCE [LARGE SCALE GENOMIC DNA]</scope>
    <source>
        <strain evidence="11 12">Neff</strain>
    </source>
</reference>
<evidence type="ECO:0000256" key="5">
    <source>
        <dbReference type="ARBA" id="ARBA00022801"/>
    </source>
</evidence>
<dbReference type="SUPFAM" id="SSF50465">
    <property type="entry name" value="EF-Tu/eEF-1alpha/eIF2-gamma C-terminal domain"/>
    <property type="match status" value="1"/>
</dbReference>
<keyword evidence="3" id="KW-0396">Initiation factor</keyword>
<dbReference type="AlphaFoldDB" id="L8H4Y2"/>
<keyword evidence="7" id="KW-0342">GTP-binding</keyword>
<dbReference type="OrthoDB" id="1045173at2759"/>
<dbReference type="InterPro" id="IPR015256">
    <property type="entry name" value="eIF2g_C"/>
</dbReference>
<dbReference type="GO" id="GO:0005525">
    <property type="term" value="F:GTP binding"/>
    <property type="evidence" value="ECO:0007669"/>
    <property type="project" value="UniProtKB-KW"/>
</dbReference>
<dbReference type="VEuPathDB" id="AmoebaDB:ACA1_269320"/>
<dbReference type="RefSeq" id="XP_004341597.1">
    <property type="nucleotide sequence ID" value="XM_004341549.1"/>
</dbReference>
<dbReference type="PANTHER" id="PTHR42854:SF3">
    <property type="entry name" value="EUKARYOTIC TRANSLATION INITIATION FACTOR 2 SUBUNIT 3-RELATED"/>
    <property type="match status" value="1"/>
</dbReference>
<comment type="similarity">
    <text evidence="1">Belongs to the TRAFAC class translation factor GTPase superfamily. Classic translation factor GTPase family. EF-Tu/EF-1A subfamily.</text>
</comment>
<dbReference type="SUPFAM" id="SSF50447">
    <property type="entry name" value="Translation proteins"/>
    <property type="match status" value="1"/>
</dbReference>
<proteinExistence type="inferred from homology"/>
<dbReference type="GO" id="GO:0001731">
    <property type="term" value="P:formation of translation preinitiation complex"/>
    <property type="evidence" value="ECO:0007669"/>
    <property type="project" value="TreeGrafter"/>
</dbReference>
<dbReference type="NCBIfam" id="NF003077">
    <property type="entry name" value="PRK04000.1"/>
    <property type="match status" value="1"/>
</dbReference>
<dbReference type="GO" id="GO:0000049">
    <property type="term" value="F:tRNA binding"/>
    <property type="evidence" value="ECO:0007669"/>
    <property type="project" value="InterPro"/>
</dbReference>
<feature type="domain" description="Tr-type G" evidence="9">
    <location>
        <begin position="1"/>
        <end position="93"/>
    </location>
</feature>
<dbReference type="SUPFAM" id="SSF52540">
    <property type="entry name" value="P-loop containing nucleoside triphosphate hydrolases"/>
    <property type="match status" value="1"/>
</dbReference>
<dbReference type="InterPro" id="IPR050543">
    <property type="entry name" value="eIF2G"/>
</dbReference>
<keyword evidence="4" id="KW-0547">Nucleotide-binding</keyword>
<dbReference type="Gene3D" id="2.40.30.10">
    <property type="entry name" value="Translation factors"/>
    <property type="match status" value="2"/>
</dbReference>
<dbReference type="InterPro" id="IPR009001">
    <property type="entry name" value="Transl_elong_EF1A/Init_IF2_C"/>
</dbReference>
<evidence type="ECO:0000313" key="11">
    <source>
        <dbReference type="EMBL" id="ELR19511.1"/>
    </source>
</evidence>
<protein>
    <recommendedName>
        <fullName evidence="2">protein-synthesizing GTPase</fullName>
        <ecNumber evidence="2">3.6.5.3</ecNumber>
    </recommendedName>
</protein>
<gene>
    <name evidence="11" type="ORF">ACA1_269320</name>
</gene>
<dbReference type="InterPro" id="IPR044127">
    <property type="entry name" value="eIF2g_dom_2"/>
</dbReference>
<dbReference type="InterPro" id="IPR027417">
    <property type="entry name" value="P-loop_NTPase"/>
</dbReference>
<comment type="catalytic activity">
    <reaction evidence="8">
        <text>GTP + H2O = GDP + phosphate + H(+)</text>
        <dbReference type="Rhea" id="RHEA:19669"/>
        <dbReference type="ChEBI" id="CHEBI:15377"/>
        <dbReference type="ChEBI" id="CHEBI:15378"/>
        <dbReference type="ChEBI" id="CHEBI:37565"/>
        <dbReference type="ChEBI" id="CHEBI:43474"/>
        <dbReference type="ChEBI" id="CHEBI:58189"/>
        <dbReference type="EC" id="3.6.5.3"/>
    </reaction>
</comment>
<evidence type="ECO:0000256" key="7">
    <source>
        <dbReference type="ARBA" id="ARBA00023134"/>
    </source>
</evidence>
<dbReference type="InterPro" id="IPR009000">
    <property type="entry name" value="Transl_B-barrel_sf"/>
</dbReference>
<dbReference type="Gene3D" id="3.40.50.300">
    <property type="entry name" value="P-loop containing nucleotide triphosphate hydrolases"/>
    <property type="match status" value="1"/>
</dbReference>
<dbReference type="GO" id="GO:0003924">
    <property type="term" value="F:GTPase activity"/>
    <property type="evidence" value="ECO:0007669"/>
    <property type="project" value="InterPro"/>
</dbReference>
<dbReference type="EMBL" id="KB007933">
    <property type="protein sequence ID" value="ELR19511.1"/>
    <property type="molecule type" value="Genomic_DNA"/>
</dbReference>
<organism evidence="11 12">
    <name type="scientific">Acanthamoeba castellanii (strain ATCC 30010 / Neff)</name>
    <dbReference type="NCBI Taxonomy" id="1257118"/>
    <lineage>
        <taxon>Eukaryota</taxon>
        <taxon>Amoebozoa</taxon>
        <taxon>Discosea</taxon>
        <taxon>Longamoebia</taxon>
        <taxon>Centramoebida</taxon>
        <taxon>Acanthamoebidae</taxon>
        <taxon>Acanthamoeba</taxon>
    </lineage>
</organism>
<dbReference type="GeneID" id="14920295"/>
<dbReference type="CDD" id="cd03688">
    <property type="entry name" value="eIF2_gamma_II"/>
    <property type="match status" value="1"/>
</dbReference>
<keyword evidence="12" id="KW-1185">Reference proteome</keyword>
<evidence type="ECO:0000256" key="4">
    <source>
        <dbReference type="ARBA" id="ARBA00022741"/>
    </source>
</evidence>
<feature type="domain" description="Initiation factor eIF2 gamma C-terminal" evidence="10">
    <location>
        <begin position="219"/>
        <end position="306"/>
    </location>
</feature>
<evidence type="ECO:0000259" key="10">
    <source>
        <dbReference type="Pfam" id="PF09173"/>
    </source>
</evidence>
<evidence type="ECO:0000256" key="8">
    <source>
        <dbReference type="ARBA" id="ARBA00048107"/>
    </source>
</evidence>
<dbReference type="PANTHER" id="PTHR42854">
    <property type="entry name" value="EUKARYOTIC TRANSLATION INITIATION FACTOR 2 SUBUNIT 3 FAMILY MEMBER"/>
    <property type="match status" value="1"/>
</dbReference>
<evidence type="ECO:0000259" key="9">
    <source>
        <dbReference type="Pfam" id="PF00009"/>
    </source>
</evidence>
<sequence length="331" mass="36098">MDAAVLVVAANEECPRPQTAEHLAAADLMNLGRYVVIQNKVDLVSEEDARKSYLDIRTFTQGTGAERSPVIPISAQLGYNVDVVCQYIVEQVPEPEHNLSLPPLLNVIRSFDVNKPGAPFEELKGAVMGGVLESGLLRIGQRIEIRPGLIRAKEDGSRYYQPLYSRVVSLLSDTNPLTHAIPGGLIGVGTLLDPSLGKNDGLVGQVVGVEGSLPEVFQEVEVKYRLFRRLIGTAEGEKVEEMKAKENVLLHVGGNSAVGVVTAVKAKTHRLIIKLTHMPICAREDQRVAFSRHAGKDHWRLVGFGRLTRNCRRMPRAAAADPLLDPSPTAL</sequence>
<dbReference type="KEGG" id="acan:ACA1_269320"/>
<evidence type="ECO:0000256" key="3">
    <source>
        <dbReference type="ARBA" id="ARBA00022540"/>
    </source>
</evidence>
<dbReference type="FunFam" id="2.40.30.10:FF:000009">
    <property type="entry name" value="Eukaryotic translation initiation factor 2 subunit gamma"/>
    <property type="match status" value="1"/>
</dbReference>
<keyword evidence="6" id="KW-0648">Protein biosynthesis</keyword>
<evidence type="ECO:0000256" key="1">
    <source>
        <dbReference type="ARBA" id="ARBA00007249"/>
    </source>
</evidence>
<dbReference type="STRING" id="1257118.L8H4Y2"/>
<name>L8H4Y2_ACACF</name>
<dbReference type="GO" id="GO:0005829">
    <property type="term" value="C:cytosol"/>
    <property type="evidence" value="ECO:0007669"/>
    <property type="project" value="TreeGrafter"/>
</dbReference>
<keyword evidence="5" id="KW-0378">Hydrolase</keyword>